<dbReference type="RefSeq" id="WP_249101574.1">
    <property type="nucleotide sequence ID" value="NZ_JAMAST010000010.1"/>
</dbReference>
<dbReference type="Pfam" id="PF08378">
    <property type="entry name" value="NERD"/>
    <property type="match status" value="1"/>
</dbReference>
<evidence type="ECO:0000259" key="1">
    <source>
        <dbReference type="Pfam" id="PF08378"/>
    </source>
</evidence>
<protein>
    <submittedName>
        <fullName evidence="2">NERD domain-containing protein</fullName>
    </submittedName>
</protein>
<reference evidence="2 3" key="1">
    <citation type="submission" date="2022-05" db="EMBL/GenBank/DDBJ databases">
        <title>Sporolactobacillus sp nov CPB3-1, isolated from tree bark (Mangifera indica L.).</title>
        <authorList>
            <person name="Phuengjayaem S."/>
            <person name="Tanasupawat S."/>
        </authorList>
    </citation>
    <scope>NUCLEOTIDE SEQUENCE [LARGE SCALE GENOMIC DNA]</scope>
    <source>
        <strain evidence="2 3">CPB3-1</strain>
    </source>
</reference>
<evidence type="ECO:0000313" key="3">
    <source>
        <dbReference type="Proteomes" id="UP001203004"/>
    </source>
</evidence>
<organism evidence="2 3">
    <name type="scientific">Sporolactobacillus mangiferae</name>
    <dbReference type="NCBI Taxonomy" id="2940498"/>
    <lineage>
        <taxon>Bacteria</taxon>
        <taxon>Bacillati</taxon>
        <taxon>Bacillota</taxon>
        <taxon>Bacilli</taxon>
        <taxon>Bacillales</taxon>
        <taxon>Sporolactobacillaceae</taxon>
        <taxon>Sporolactobacillus</taxon>
    </lineage>
</organism>
<keyword evidence="3" id="KW-1185">Reference proteome</keyword>
<sequence>MILTGSRGIFTLEIKNYGEKGVWGLRISRDGRWIRVNPDKTEVTFDKNATEQSNRHFVLLERKINLELGKYGYRGKPISVFPIIVIANDIIDIHNESDVPIIRRSNLIHEVRKYNEKLLENVLQFIREMLGRETLPPKKHPKHFYRENIVDYLGQLRYDIETLCEIGNRYALYALSTSKHSYKNQKQ</sequence>
<accession>A0ABT0MCY0</accession>
<dbReference type="Proteomes" id="UP001203004">
    <property type="component" value="Unassembled WGS sequence"/>
</dbReference>
<dbReference type="InterPro" id="IPR011528">
    <property type="entry name" value="NERD"/>
</dbReference>
<comment type="caution">
    <text evidence="2">The sequence shown here is derived from an EMBL/GenBank/DDBJ whole genome shotgun (WGS) entry which is preliminary data.</text>
</comment>
<name>A0ABT0MCY0_9BACL</name>
<evidence type="ECO:0000313" key="2">
    <source>
        <dbReference type="EMBL" id="MCL1632170.1"/>
    </source>
</evidence>
<proteinExistence type="predicted"/>
<dbReference type="EMBL" id="JAMAST010000010">
    <property type="protein sequence ID" value="MCL1632170.1"/>
    <property type="molecule type" value="Genomic_DNA"/>
</dbReference>
<feature type="domain" description="NERD" evidence="1">
    <location>
        <begin position="2"/>
        <end position="86"/>
    </location>
</feature>
<gene>
    <name evidence="2" type="ORF">M3N64_09460</name>
</gene>